<name>A0A918AS92_9PSEU</name>
<evidence type="ECO:0000313" key="2">
    <source>
        <dbReference type="Proteomes" id="UP000639606"/>
    </source>
</evidence>
<evidence type="ECO:0000313" key="1">
    <source>
        <dbReference type="EMBL" id="GGP69444.1"/>
    </source>
</evidence>
<keyword evidence="2" id="KW-1185">Reference proteome</keyword>
<reference evidence="1" key="1">
    <citation type="journal article" date="2014" name="Int. J. Syst. Evol. Microbiol.">
        <title>Complete genome sequence of Corynebacterium casei LMG S-19264T (=DSM 44701T), isolated from a smear-ripened cheese.</title>
        <authorList>
            <consortium name="US DOE Joint Genome Institute (JGI-PGF)"/>
            <person name="Walter F."/>
            <person name="Albersmeier A."/>
            <person name="Kalinowski J."/>
            <person name="Ruckert C."/>
        </authorList>
    </citation>
    <scope>NUCLEOTIDE SEQUENCE</scope>
    <source>
        <strain evidence="1">JCM 3313</strain>
    </source>
</reference>
<comment type="caution">
    <text evidence="1">The sequence shown here is derived from an EMBL/GenBank/DDBJ whole genome shotgun (WGS) entry which is preliminary data.</text>
</comment>
<proteinExistence type="predicted"/>
<organism evidence="1 2">
    <name type="scientific">Saccharothrix coeruleofusca</name>
    <dbReference type="NCBI Taxonomy" id="33919"/>
    <lineage>
        <taxon>Bacteria</taxon>
        <taxon>Bacillati</taxon>
        <taxon>Actinomycetota</taxon>
        <taxon>Actinomycetes</taxon>
        <taxon>Pseudonocardiales</taxon>
        <taxon>Pseudonocardiaceae</taxon>
        <taxon>Saccharothrix</taxon>
    </lineage>
</organism>
<dbReference type="EMBL" id="BMRG01000011">
    <property type="protein sequence ID" value="GGP69444.1"/>
    <property type="molecule type" value="Genomic_DNA"/>
</dbReference>
<dbReference type="Proteomes" id="UP000639606">
    <property type="component" value="Unassembled WGS sequence"/>
</dbReference>
<protein>
    <submittedName>
        <fullName evidence="1">Uncharacterized protein</fullName>
    </submittedName>
</protein>
<reference evidence="1" key="2">
    <citation type="submission" date="2020-09" db="EMBL/GenBank/DDBJ databases">
        <authorList>
            <person name="Sun Q."/>
            <person name="Ohkuma M."/>
        </authorList>
    </citation>
    <scope>NUCLEOTIDE SEQUENCE</scope>
    <source>
        <strain evidence="1">JCM 3313</strain>
    </source>
</reference>
<sequence>MVTLEGAWSAQSMQAMAANMRGLKQAAESGSFAISESGAQAYIKAIEDAQSSITELDAKLYLLTTETKLGASPDSKSMSRYNLESATGGTGTSGIIPAIDQLKTALEDAKIAMRKAVENYRAVDDAAANNYKSY</sequence>
<accession>A0A918AS92</accession>
<dbReference type="RefSeq" id="WP_229796038.1">
    <property type="nucleotide sequence ID" value="NZ_BMRG01000011.1"/>
</dbReference>
<dbReference type="AlphaFoldDB" id="A0A918AS92"/>
<gene>
    <name evidence="1" type="ORF">GCM10010185_47840</name>
</gene>